<evidence type="ECO:0000313" key="1">
    <source>
        <dbReference type="EMBL" id="MDX8127986.1"/>
    </source>
</evidence>
<evidence type="ECO:0000313" key="2">
    <source>
        <dbReference type="Proteomes" id="UP001284537"/>
    </source>
</evidence>
<dbReference type="Proteomes" id="UP001284537">
    <property type="component" value="Unassembled WGS sequence"/>
</dbReference>
<name>A0ABU4UEY4_9GAMM</name>
<organism evidence="1 2">
    <name type="scientific">Methylomonas defluvii</name>
    <dbReference type="NCBI Taxonomy" id="3045149"/>
    <lineage>
        <taxon>Bacteria</taxon>
        <taxon>Pseudomonadati</taxon>
        <taxon>Pseudomonadota</taxon>
        <taxon>Gammaproteobacteria</taxon>
        <taxon>Methylococcales</taxon>
        <taxon>Methylococcaceae</taxon>
        <taxon>Methylomonas</taxon>
    </lineage>
</organism>
<sequence>MRKHPGIYPMERWLRLPLALSKAGQFDEAINEFHRLLDEVDWRLNIEVPRQRPGGDPPRSVFLEKFGHLSRFQIYEQMSLACKRQNLLEPAARYILLADQHYQAFLDRSVVSCAHRSTHERHASSDI</sequence>
<gene>
    <name evidence="1" type="ORF">QLH52_11890</name>
</gene>
<proteinExistence type="predicted"/>
<reference evidence="1 2" key="1">
    <citation type="submission" date="2023-11" db="EMBL/GenBank/DDBJ databases">
        <authorList>
            <person name="Ouyang M.-Y."/>
        </authorList>
    </citation>
    <scope>NUCLEOTIDE SEQUENCE [LARGE SCALE GENOMIC DNA]</scope>
    <source>
        <strain evidence="1 2">OY6</strain>
    </source>
</reference>
<dbReference type="EMBL" id="JAXARY010000010">
    <property type="protein sequence ID" value="MDX8127986.1"/>
    <property type="molecule type" value="Genomic_DNA"/>
</dbReference>
<comment type="caution">
    <text evidence="1">The sequence shown here is derived from an EMBL/GenBank/DDBJ whole genome shotgun (WGS) entry which is preliminary data.</text>
</comment>
<dbReference type="RefSeq" id="WP_319961690.1">
    <property type="nucleotide sequence ID" value="NZ_JAXARY010000010.1"/>
</dbReference>
<keyword evidence="2" id="KW-1185">Reference proteome</keyword>
<protein>
    <submittedName>
        <fullName evidence="1">Uncharacterized protein</fullName>
    </submittedName>
</protein>
<accession>A0ABU4UEY4</accession>